<dbReference type="InterPro" id="IPR023050">
    <property type="entry name" value="PyrR"/>
</dbReference>
<name>A0ABT2PWE8_9MOLU</name>
<dbReference type="PANTHER" id="PTHR11608:SF0">
    <property type="entry name" value="BIFUNCTIONAL PROTEIN PYRR"/>
    <property type="match status" value="1"/>
</dbReference>
<dbReference type="InterPro" id="IPR029057">
    <property type="entry name" value="PRTase-like"/>
</dbReference>
<comment type="similarity">
    <text evidence="1 4">Belongs to the purine/pyrimidine phosphoribosyltransferase family. PyrR subfamily.</text>
</comment>
<comment type="function">
    <text evidence="4">Also displays a weak uracil phosphoribosyltransferase activity which is not physiologically significant.</text>
</comment>
<dbReference type="HAMAP" id="MF_01219">
    <property type="entry name" value="PyrR"/>
    <property type="match status" value="1"/>
</dbReference>
<evidence type="ECO:0000259" key="5">
    <source>
        <dbReference type="Pfam" id="PF00156"/>
    </source>
</evidence>
<dbReference type="NCBIfam" id="NF003549">
    <property type="entry name" value="PRK05205.1-5"/>
    <property type="match status" value="1"/>
</dbReference>
<evidence type="ECO:0000256" key="1">
    <source>
        <dbReference type="ARBA" id="ARBA00005565"/>
    </source>
</evidence>
<keyword evidence="3 4" id="KW-0804">Transcription</keyword>
<keyword evidence="7" id="KW-1185">Reference proteome</keyword>
<organism evidence="6 7">
    <name type="scientific">Paracholeplasma vituli</name>
    <dbReference type="NCBI Taxonomy" id="69473"/>
    <lineage>
        <taxon>Bacteria</taxon>
        <taxon>Bacillati</taxon>
        <taxon>Mycoplasmatota</taxon>
        <taxon>Mollicutes</taxon>
        <taxon>Acholeplasmatales</taxon>
        <taxon>Acholeplasmataceae</taxon>
        <taxon>Paracholeplasma</taxon>
    </lineage>
</organism>
<dbReference type="Pfam" id="PF00156">
    <property type="entry name" value="Pribosyltran"/>
    <property type="match status" value="1"/>
</dbReference>
<gene>
    <name evidence="4 6" type="primary">pyrR</name>
    <name evidence="6" type="ORF">N7603_00160</name>
</gene>
<dbReference type="SUPFAM" id="SSF53271">
    <property type="entry name" value="PRTase-like"/>
    <property type="match status" value="1"/>
</dbReference>
<protein>
    <recommendedName>
        <fullName evidence="4">Bifunctional protein PyrR</fullName>
    </recommendedName>
    <domain>
        <recommendedName>
            <fullName evidence="4">Pyrimidine operon regulatory protein</fullName>
        </recommendedName>
    </domain>
    <domain>
        <recommendedName>
            <fullName evidence="4">Uracil phosphoribosyltransferase</fullName>
            <shortName evidence="4">UPRTase</shortName>
            <ecNumber evidence="4">2.4.2.9</ecNumber>
        </recommendedName>
    </domain>
</protein>
<dbReference type="EC" id="2.4.2.9" evidence="4"/>
<evidence type="ECO:0000313" key="7">
    <source>
        <dbReference type="Proteomes" id="UP001209076"/>
    </source>
</evidence>
<accession>A0ABT2PWE8</accession>
<feature type="domain" description="Phosphoribosyltransferase" evidence="5">
    <location>
        <begin position="9"/>
        <end position="141"/>
    </location>
</feature>
<comment type="function">
    <text evidence="4">Regulates the transcription of the pyrimidine nucleotide (pyr) operon in response to exogenous pyrimidines.</text>
</comment>
<dbReference type="GO" id="GO:0004845">
    <property type="term" value="F:uracil phosphoribosyltransferase activity"/>
    <property type="evidence" value="ECO:0007669"/>
    <property type="project" value="UniProtKB-EC"/>
</dbReference>
<dbReference type="CDD" id="cd06223">
    <property type="entry name" value="PRTases_typeI"/>
    <property type="match status" value="1"/>
</dbReference>
<comment type="catalytic activity">
    <reaction evidence="4">
        <text>UMP + diphosphate = 5-phospho-alpha-D-ribose 1-diphosphate + uracil</text>
        <dbReference type="Rhea" id="RHEA:13017"/>
        <dbReference type="ChEBI" id="CHEBI:17568"/>
        <dbReference type="ChEBI" id="CHEBI:33019"/>
        <dbReference type="ChEBI" id="CHEBI:57865"/>
        <dbReference type="ChEBI" id="CHEBI:58017"/>
        <dbReference type="EC" id="2.4.2.9"/>
    </reaction>
</comment>
<keyword evidence="2 4" id="KW-0805">Transcription regulation</keyword>
<comment type="caution">
    <text evidence="6">The sequence shown here is derived from an EMBL/GenBank/DDBJ whole genome shotgun (WGS) entry which is preliminary data.</text>
</comment>
<evidence type="ECO:0000256" key="4">
    <source>
        <dbReference type="HAMAP-Rule" id="MF_01219"/>
    </source>
</evidence>
<dbReference type="InterPro" id="IPR000836">
    <property type="entry name" value="PRTase_dom"/>
</dbReference>
<reference evidence="7" key="1">
    <citation type="submission" date="2023-07" db="EMBL/GenBank/DDBJ databases">
        <title>Novel Mycoplasma species identified in domestic and wild animals.</title>
        <authorList>
            <person name="Volokhov D.V."/>
            <person name="Furtak V.A."/>
            <person name="Zagorodnyaya T.A."/>
        </authorList>
    </citation>
    <scope>NUCLEOTIDE SEQUENCE [LARGE SCALE GENOMIC DNA]</scope>
    <source>
        <strain evidence="7">92-19</strain>
    </source>
</reference>
<dbReference type="Gene3D" id="3.40.50.2020">
    <property type="match status" value="1"/>
</dbReference>
<dbReference type="EMBL" id="JAOEGN010000001">
    <property type="protein sequence ID" value="MCU0104072.1"/>
    <property type="molecule type" value="Genomic_DNA"/>
</dbReference>
<feature type="short sequence motif" description="PRPP-binding" evidence="4">
    <location>
        <begin position="90"/>
        <end position="102"/>
    </location>
</feature>
<proteinExistence type="inferred from homology"/>
<dbReference type="Proteomes" id="UP001209076">
    <property type="component" value="Unassembled WGS sequence"/>
</dbReference>
<keyword evidence="4 6" id="KW-0808">Transferase</keyword>
<evidence type="ECO:0000313" key="6">
    <source>
        <dbReference type="EMBL" id="MCU0104072.1"/>
    </source>
</evidence>
<sequence length="166" mass="18680">MKELMDSIQVSKTLKRISHEIIERHSSLDRVVLMGIKTKGTPIAKMIGAYIEEFTGKAVPIYEIDITAYRDDDKKQASDRLHAEAEQKEVILVDDVLFTGRSARAALDAVLDIGRASRIELAVLIDRGHRELPIRADYVGKNLPTALDEIIYFDTQALKVYIKNKG</sequence>
<evidence type="ECO:0000256" key="2">
    <source>
        <dbReference type="ARBA" id="ARBA00023015"/>
    </source>
</evidence>
<keyword evidence="4 6" id="KW-0328">Glycosyltransferase</keyword>
<evidence type="ECO:0000256" key="3">
    <source>
        <dbReference type="ARBA" id="ARBA00023163"/>
    </source>
</evidence>
<dbReference type="PANTHER" id="PTHR11608">
    <property type="entry name" value="BIFUNCTIONAL PROTEIN PYRR"/>
    <property type="match status" value="1"/>
</dbReference>
<dbReference type="InterPro" id="IPR050137">
    <property type="entry name" value="PyrR_bifunctional"/>
</dbReference>